<dbReference type="RefSeq" id="WP_014028567.1">
    <property type="nucleotide sequence ID" value="NC_015942.1"/>
</dbReference>
<dbReference type="EMBL" id="CP002985">
    <property type="protein sequence ID" value="AEM47310.1"/>
    <property type="molecule type" value="Genomic_DNA"/>
</dbReference>
<dbReference type="HOGENOM" id="CLU_2505235_0_0_6"/>
<reference evidence="1 2" key="1">
    <citation type="journal article" date="2011" name="J. Bacteriol.">
        <title>Draft genome of the psychrotolerant acidophile Acidithiobacillus ferrivorans SS3.</title>
        <authorList>
            <person name="Liljeqvist M."/>
            <person name="Valdes J."/>
            <person name="Holmes D.S."/>
            <person name="Dopson M."/>
        </authorList>
    </citation>
    <scope>NUCLEOTIDE SEQUENCE [LARGE SCALE GENOMIC DNA]</scope>
    <source>
        <strain evidence="1 2">SS3</strain>
    </source>
</reference>
<evidence type="ECO:0000313" key="2">
    <source>
        <dbReference type="Proteomes" id="UP000009220"/>
    </source>
</evidence>
<dbReference type="AlphaFoldDB" id="G0JP79"/>
<gene>
    <name evidence="1" type="ORF">Acife_1147</name>
</gene>
<name>G0JP79_9PROT</name>
<evidence type="ECO:0000313" key="1">
    <source>
        <dbReference type="EMBL" id="AEM47310.1"/>
    </source>
</evidence>
<evidence type="ECO:0008006" key="3">
    <source>
        <dbReference type="Google" id="ProtNLM"/>
    </source>
</evidence>
<organism evidence="1 2">
    <name type="scientific">Acidithiobacillus ferrivorans SS3</name>
    <dbReference type="NCBI Taxonomy" id="743299"/>
    <lineage>
        <taxon>Bacteria</taxon>
        <taxon>Pseudomonadati</taxon>
        <taxon>Pseudomonadota</taxon>
        <taxon>Acidithiobacillia</taxon>
        <taxon>Acidithiobacillales</taxon>
        <taxon>Acidithiobacillaceae</taxon>
        <taxon>Acidithiobacillus</taxon>
    </lineage>
</organism>
<dbReference type="eggNOG" id="COG3577">
    <property type="taxonomic scope" value="Bacteria"/>
</dbReference>
<dbReference type="KEGG" id="afi:Acife_1147"/>
<dbReference type="STRING" id="743299.Acife_1147"/>
<sequence length="85" mass="9163">MGITHTTITLGNPVKRDLAPLEVNALADTGALHLCIPQHMAIQLDLQEQQKREVTLADGSRLQVPYVAAILNMAKSPFFLGSVAV</sequence>
<dbReference type="Proteomes" id="UP000009220">
    <property type="component" value="Chromosome"/>
</dbReference>
<accession>G0JP79</accession>
<protein>
    <recommendedName>
        <fullName evidence="3">Clan AA aspartic protease, AF_0612 family</fullName>
    </recommendedName>
</protein>
<proteinExistence type="predicted"/>